<dbReference type="PANTHER" id="PTHR10098:SF108">
    <property type="entry name" value="TETRATRICOPEPTIDE REPEAT PROTEIN 28"/>
    <property type="match status" value="1"/>
</dbReference>
<dbReference type="InterPro" id="IPR024983">
    <property type="entry name" value="CHAT_dom"/>
</dbReference>
<accession>A0AAV3XPZ2</accession>
<feature type="domain" description="CHAT" evidence="1">
    <location>
        <begin position="37"/>
        <end position="158"/>
    </location>
</feature>
<dbReference type="Proteomes" id="UP001050975">
    <property type="component" value="Unassembled WGS sequence"/>
</dbReference>
<evidence type="ECO:0000259" key="1">
    <source>
        <dbReference type="Pfam" id="PF12770"/>
    </source>
</evidence>
<proteinExistence type="predicted"/>
<name>A0AAV3XPZ2_9CYAN</name>
<dbReference type="PANTHER" id="PTHR10098">
    <property type="entry name" value="RAPSYN-RELATED"/>
    <property type="match status" value="1"/>
</dbReference>
<protein>
    <submittedName>
        <fullName evidence="2">TPR repeat-containing protein</fullName>
    </submittedName>
</protein>
<sequence length="160" mass="16718">MVGGAIVFSLAFHPAAKVSTPIAGEFPSVQLNDIQGLQSAIALAPSGTDNGLLTAEQILELNLSAELVVLSACNTGSGRITGDGVIGLSRALITAGVPSAIVSLWLVPDAPTAALMTEFYQQFQRTGDKAQSLRQAMLTTMQQHPNPRDWAAFTLIGEAE</sequence>
<gene>
    <name evidence="2" type="ORF">MiSe_94750</name>
</gene>
<comment type="caution">
    <text evidence="2">The sequence shown here is derived from an EMBL/GenBank/DDBJ whole genome shotgun (WGS) entry which is preliminary data.</text>
</comment>
<organism evidence="2 3">
    <name type="scientific">Microseira wollei NIES-4236</name>
    <dbReference type="NCBI Taxonomy" id="2530354"/>
    <lineage>
        <taxon>Bacteria</taxon>
        <taxon>Bacillati</taxon>
        <taxon>Cyanobacteriota</taxon>
        <taxon>Cyanophyceae</taxon>
        <taxon>Oscillatoriophycideae</taxon>
        <taxon>Aerosakkonematales</taxon>
        <taxon>Aerosakkonemataceae</taxon>
        <taxon>Microseira</taxon>
    </lineage>
</organism>
<dbReference type="AlphaFoldDB" id="A0AAV3XPZ2"/>
<evidence type="ECO:0000313" key="3">
    <source>
        <dbReference type="Proteomes" id="UP001050975"/>
    </source>
</evidence>
<dbReference type="Pfam" id="PF12770">
    <property type="entry name" value="CHAT"/>
    <property type="match status" value="1"/>
</dbReference>
<keyword evidence="3" id="KW-1185">Reference proteome</keyword>
<evidence type="ECO:0000313" key="2">
    <source>
        <dbReference type="EMBL" id="GET44644.1"/>
    </source>
</evidence>
<dbReference type="EMBL" id="BLAY01000477">
    <property type="protein sequence ID" value="GET44644.1"/>
    <property type="molecule type" value="Genomic_DNA"/>
</dbReference>
<reference evidence="2" key="1">
    <citation type="submission" date="2019-10" db="EMBL/GenBank/DDBJ databases">
        <title>Draft genome sequece of Microseira wollei NIES-4236.</title>
        <authorList>
            <person name="Yamaguchi H."/>
            <person name="Suzuki S."/>
            <person name="Kawachi M."/>
        </authorList>
    </citation>
    <scope>NUCLEOTIDE SEQUENCE</scope>
    <source>
        <strain evidence="2">NIES-4236</strain>
    </source>
</reference>